<keyword evidence="2" id="KW-1185">Reference proteome</keyword>
<dbReference type="Proteomes" id="UP000038045">
    <property type="component" value="Unplaced"/>
</dbReference>
<dbReference type="AlphaFoldDB" id="A0A0N4Z4H6"/>
<evidence type="ECO:0000313" key="3">
    <source>
        <dbReference type="WBParaSite" id="PTRK_0000189400.1"/>
    </source>
</evidence>
<reference evidence="3" key="1">
    <citation type="submission" date="2017-02" db="UniProtKB">
        <authorList>
            <consortium name="WormBaseParasite"/>
        </authorList>
    </citation>
    <scope>IDENTIFICATION</scope>
</reference>
<feature type="region of interest" description="Disordered" evidence="1">
    <location>
        <begin position="78"/>
        <end position="113"/>
    </location>
</feature>
<proteinExistence type="predicted"/>
<organism evidence="2 3">
    <name type="scientific">Parastrongyloides trichosuri</name>
    <name type="common">Possum-specific nematode worm</name>
    <dbReference type="NCBI Taxonomy" id="131310"/>
    <lineage>
        <taxon>Eukaryota</taxon>
        <taxon>Metazoa</taxon>
        <taxon>Ecdysozoa</taxon>
        <taxon>Nematoda</taxon>
        <taxon>Chromadorea</taxon>
        <taxon>Rhabditida</taxon>
        <taxon>Tylenchina</taxon>
        <taxon>Panagrolaimomorpha</taxon>
        <taxon>Strongyloidoidea</taxon>
        <taxon>Strongyloididae</taxon>
        <taxon>Parastrongyloides</taxon>
    </lineage>
</organism>
<dbReference type="WBParaSite" id="PTRK_0000189400.1">
    <property type="protein sequence ID" value="PTRK_0000189400.1"/>
    <property type="gene ID" value="PTRK_0000189400"/>
</dbReference>
<feature type="compositionally biased region" description="Polar residues" evidence="1">
    <location>
        <begin position="104"/>
        <end position="113"/>
    </location>
</feature>
<sequence length="312" mass="35526">MYSLKTNFPMDFTVQPADVMYRLPSYHTTQGNEICDNNEGDIYVLPEFTEAEFILRQVKLIKDICSLRTSFENFAKKNDSAPVNENKPSKDVPPTKASKKEKSPASNVKETAQVKQSLKPFEYDSSFKDSSYKQISNLKLSNPYCLPPTLIQFKEQKNVPKKDIIVEIPRENSEWFDVIDNMVKKNKLSFDVKVIKDDKITTPKASSGNIVAEGLVPVWKFLGSVLGIYSYESNVYSNMSDKFLNAFASNYQSGLDNECWRKINSFLGTYNTLSSSVEYSLVDAIAYSLHLKNKNDKASNVEIWASRFKEIL</sequence>
<protein>
    <submittedName>
        <fullName evidence="3">A49-like RNA polymerase I associated factor</fullName>
    </submittedName>
</protein>
<evidence type="ECO:0000256" key="1">
    <source>
        <dbReference type="SAM" id="MobiDB-lite"/>
    </source>
</evidence>
<accession>A0A0N4Z4H6</accession>
<evidence type="ECO:0000313" key="2">
    <source>
        <dbReference type="Proteomes" id="UP000038045"/>
    </source>
</evidence>
<dbReference type="STRING" id="131310.A0A0N4Z4H6"/>
<name>A0A0N4Z4H6_PARTI</name>